<proteinExistence type="predicted"/>
<reference evidence="4" key="1">
    <citation type="submission" date="2020-08" db="EMBL/GenBank/DDBJ databases">
        <title>Chromosome-level assembly of Southern catfish (Silurus meridionalis) provides insights into visual adaptation to the nocturnal and benthic lifestyles.</title>
        <authorList>
            <person name="Zhang Y."/>
            <person name="Wang D."/>
            <person name="Peng Z."/>
        </authorList>
    </citation>
    <scope>NUCLEOTIDE SEQUENCE</scope>
    <source>
        <strain evidence="4">SWU-2019-XX</strain>
        <tissue evidence="4">Muscle</tissue>
    </source>
</reference>
<evidence type="ECO:0000313" key="4">
    <source>
        <dbReference type="EMBL" id="KAF7704791.1"/>
    </source>
</evidence>
<organism evidence="4 5">
    <name type="scientific">Silurus meridionalis</name>
    <name type="common">Southern catfish</name>
    <name type="synonym">Silurus soldatovi meridionalis</name>
    <dbReference type="NCBI Taxonomy" id="175797"/>
    <lineage>
        <taxon>Eukaryota</taxon>
        <taxon>Metazoa</taxon>
        <taxon>Chordata</taxon>
        <taxon>Craniata</taxon>
        <taxon>Vertebrata</taxon>
        <taxon>Euteleostomi</taxon>
        <taxon>Actinopterygii</taxon>
        <taxon>Neopterygii</taxon>
        <taxon>Teleostei</taxon>
        <taxon>Ostariophysi</taxon>
        <taxon>Siluriformes</taxon>
        <taxon>Siluridae</taxon>
        <taxon>Silurus</taxon>
    </lineage>
</organism>
<evidence type="ECO:0000256" key="2">
    <source>
        <dbReference type="SAM" id="SignalP"/>
    </source>
</evidence>
<comment type="caution">
    <text evidence="4">The sequence shown here is derived from an EMBL/GenBank/DDBJ whole genome shotgun (WGS) entry which is preliminary data.</text>
</comment>
<accession>A0A8T0BCI5</accession>
<feature type="signal peptide" evidence="2">
    <location>
        <begin position="1"/>
        <end position="19"/>
    </location>
</feature>
<dbReference type="EMBL" id="JABFDY010000008">
    <property type="protein sequence ID" value="KAF7704791.1"/>
    <property type="molecule type" value="Genomic_DNA"/>
</dbReference>
<dbReference type="InterPro" id="IPR008139">
    <property type="entry name" value="SaposinB_dom"/>
</dbReference>
<dbReference type="AlphaFoldDB" id="A0A8T0BCI5"/>
<feature type="domain" description="Saposin B-type" evidence="3">
    <location>
        <begin position="51"/>
        <end position="122"/>
    </location>
</feature>
<evidence type="ECO:0000256" key="1">
    <source>
        <dbReference type="ARBA" id="ARBA00023157"/>
    </source>
</evidence>
<keyword evidence="5" id="KW-1185">Reference proteome</keyword>
<keyword evidence="1" id="KW-1015">Disulfide bond</keyword>
<keyword evidence="2" id="KW-0732">Signal</keyword>
<evidence type="ECO:0000313" key="5">
    <source>
        <dbReference type="Proteomes" id="UP000606274"/>
    </source>
</evidence>
<sequence length="122" mass="14093">MFYFLYLASFLVFSVIAHGERWSSDADLQKEFEKIEASLQEAVQGNSTWNIPYKCCMCKESLRLTRFLIMNEMQEKAEAICSLLLSARDQCLRKAKVYQDKITRSLFPGGPYTICKILKACK</sequence>
<feature type="chain" id="PRO_5035882506" description="Saposin B-type domain-containing protein" evidence="2">
    <location>
        <begin position="20"/>
        <end position="122"/>
    </location>
</feature>
<dbReference type="Proteomes" id="UP000606274">
    <property type="component" value="Unassembled WGS sequence"/>
</dbReference>
<gene>
    <name evidence="4" type="ORF">HF521_021863</name>
</gene>
<protein>
    <recommendedName>
        <fullName evidence="3">Saposin B-type domain-containing protein</fullName>
    </recommendedName>
</protein>
<evidence type="ECO:0000259" key="3">
    <source>
        <dbReference type="PROSITE" id="PS50015"/>
    </source>
</evidence>
<dbReference type="InterPro" id="IPR011001">
    <property type="entry name" value="Saposin-like"/>
</dbReference>
<dbReference type="SUPFAM" id="SSF47862">
    <property type="entry name" value="Saposin"/>
    <property type="match status" value="1"/>
</dbReference>
<name>A0A8T0BCI5_SILME</name>
<dbReference type="PROSITE" id="PS50015">
    <property type="entry name" value="SAP_B"/>
    <property type="match status" value="1"/>
</dbReference>